<dbReference type="RefSeq" id="WP_249025473.1">
    <property type="nucleotide sequence ID" value="NZ_ASQP01000390.1"/>
</dbReference>
<dbReference type="AlphaFoldDB" id="A0A1R1SBG6"/>
<evidence type="ECO:0000313" key="2">
    <source>
        <dbReference type="Proteomes" id="UP000186168"/>
    </source>
</evidence>
<protein>
    <submittedName>
        <fullName evidence="1">Transposase</fullName>
    </submittedName>
</protein>
<dbReference type="EMBL" id="ASQP01000390">
    <property type="protein sequence ID" value="OMI35674.1"/>
    <property type="molecule type" value="Genomic_DNA"/>
</dbReference>
<keyword evidence="2" id="KW-1185">Reference proteome</keyword>
<reference evidence="1 2" key="1">
    <citation type="submission" date="2013-05" db="EMBL/GenBank/DDBJ databases">
        <title>Genome sequence of Streptomyces sparsogenes DSM 40356.</title>
        <authorList>
            <person name="Coyne S."/>
            <person name="Seebeck F.P."/>
        </authorList>
    </citation>
    <scope>NUCLEOTIDE SEQUENCE [LARGE SCALE GENOMIC DNA]</scope>
    <source>
        <strain evidence="1 2">DSM 40356</strain>
    </source>
</reference>
<proteinExistence type="predicted"/>
<evidence type="ECO:0000313" key="1">
    <source>
        <dbReference type="EMBL" id="OMI35674.1"/>
    </source>
</evidence>
<name>A0A1R1SBG6_9ACTN</name>
<gene>
    <name evidence="1" type="ORF">SPAR_30021</name>
</gene>
<sequence length="83" mass="8711">MVAAIMQVLEAQRERSSGTLSRLRRMVGWVLEETHGPGAVRVPPVTTFNRLVHTPADGHGLLGSAAHVAAAPSPHPDRDAAAG</sequence>
<comment type="caution">
    <text evidence="1">The sequence shown here is derived from an EMBL/GenBank/DDBJ whole genome shotgun (WGS) entry which is preliminary data.</text>
</comment>
<organism evidence="1 2">
    <name type="scientific">Streptomyces sparsogenes DSM 40356</name>
    <dbReference type="NCBI Taxonomy" id="1331668"/>
    <lineage>
        <taxon>Bacteria</taxon>
        <taxon>Bacillati</taxon>
        <taxon>Actinomycetota</taxon>
        <taxon>Actinomycetes</taxon>
        <taxon>Kitasatosporales</taxon>
        <taxon>Streptomycetaceae</taxon>
        <taxon>Streptomyces</taxon>
    </lineage>
</organism>
<dbReference type="Proteomes" id="UP000186168">
    <property type="component" value="Unassembled WGS sequence"/>
</dbReference>
<accession>A0A1R1SBG6</accession>